<evidence type="ECO:0000256" key="3">
    <source>
        <dbReference type="ARBA" id="ARBA00022643"/>
    </source>
</evidence>
<dbReference type="GO" id="GO:0005524">
    <property type="term" value="F:ATP binding"/>
    <property type="evidence" value="ECO:0007669"/>
    <property type="project" value="UniProtKB-KW"/>
</dbReference>
<gene>
    <name evidence="9" type="ORF">A2153_04510</name>
</gene>
<dbReference type="PANTHER" id="PTHR22749">
    <property type="entry name" value="RIBOFLAVIN KINASE/FMN ADENYLYLTRANSFERASE"/>
    <property type="match status" value="1"/>
</dbReference>
<name>A0A1F5YHV4_9BACT</name>
<dbReference type="EC" id="2.7.1.26" evidence="1"/>
<dbReference type="AlphaFoldDB" id="A0A1F5YHV4"/>
<organism evidence="9 10">
    <name type="scientific">Candidatus Gottesmanbacteria bacterium RBG_16_38_7b</name>
    <dbReference type="NCBI Taxonomy" id="1798372"/>
    <lineage>
        <taxon>Bacteria</taxon>
        <taxon>Candidatus Gottesmaniibacteriota</taxon>
    </lineage>
</organism>
<dbReference type="InterPro" id="IPR023468">
    <property type="entry name" value="Riboflavin_kinase"/>
</dbReference>
<sequence length="125" mass="14873">MKNRWYQAKVIRGKNQGKNIGFPTINLDNSALLKRSKKGVYLSHLKINQKDYYGLLYYGPRLVLNETRNILEIFILDFSNVVYGKIVKFRLMEFIRGIMNFSDIQELKKQIEKDLAYAREMIKYK</sequence>
<dbReference type="GO" id="GO:0009398">
    <property type="term" value="P:FMN biosynthetic process"/>
    <property type="evidence" value="ECO:0007669"/>
    <property type="project" value="TreeGrafter"/>
</dbReference>
<dbReference type="SMART" id="SM00904">
    <property type="entry name" value="Flavokinase"/>
    <property type="match status" value="1"/>
</dbReference>
<proteinExistence type="predicted"/>
<comment type="catalytic activity">
    <reaction evidence="7">
        <text>riboflavin + ATP = FMN + ADP + H(+)</text>
        <dbReference type="Rhea" id="RHEA:14357"/>
        <dbReference type="ChEBI" id="CHEBI:15378"/>
        <dbReference type="ChEBI" id="CHEBI:30616"/>
        <dbReference type="ChEBI" id="CHEBI:57986"/>
        <dbReference type="ChEBI" id="CHEBI:58210"/>
        <dbReference type="ChEBI" id="CHEBI:456216"/>
        <dbReference type="EC" id="2.7.1.26"/>
    </reaction>
</comment>
<keyword evidence="3" id="KW-0288">FMN</keyword>
<reference evidence="9 10" key="1">
    <citation type="journal article" date="2016" name="Nat. Commun.">
        <title>Thousands of microbial genomes shed light on interconnected biogeochemical processes in an aquifer system.</title>
        <authorList>
            <person name="Anantharaman K."/>
            <person name="Brown C.T."/>
            <person name="Hug L.A."/>
            <person name="Sharon I."/>
            <person name="Castelle C.J."/>
            <person name="Probst A.J."/>
            <person name="Thomas B.C."/>
            <person name="Singh A."/>
            <person name="Wilkins M.J."/>
            <person name="Karaoz U."/>
            <person name="Brodie E.L."/>
            <person name="Williams K.H."/>
            <person name="Hubbard S.S."/>
            <person name="Banfield J.F."/>
        </authorList>
    </citation>
    <scope>NUCLEOTIDE SEQUENCE [LARGE SCALE GENOMIC DNA]</scope>
</reference>
<evidence type="ECO:0000256" key="1">
    <source>
        <dbReference type="ARBA" id="ARBA00012105"/>
    </source>
</evidence>
<dbReference type="Pfam" id="PF01687">
    <property type="entry name" value="Flavokinase"/>
    <property type="match status" value="1"/>
</dbReference>
<evidence type="ECO:0000256" key="2">
    <source>
        <dbReference type="ARBA" id="ARBA00022630"/>
    </source>
</evidence>
<dbReference type="SUPFAM" id="SSF82114">
    <property type="entry name" value="Riboflavin kinase-like"/>
    <property type="match status" value="1"/>
</dbReference>
<evidence type="ECO:0000256" key="7">
    <source>
        <dbReference type="ARBA" id="ARBA00047880"/>
    </source>
</evidence>
<dbReference type="PANTHER" id="PTHR22749:SF6">
    <property type="entry name" value="RIBOFLAVIN KINASE"/>
    <property type="match status" value="1"/>
</dbReference>
<protein>
    <recommendedName>
        <fullName evidence="1">riboflavin kinase</fullName>
        <ecNumber evidence="1">2.7.1.26</ecNumber>
    </recommendedName>
</protein>
<keyword evidence="5" id="KW-0547">Nucleotide-binding</keyword>
<keyword evidence="2" id="KW-0285">Flavoprotein</keyword>
<dbReference type="InterPro" id="IPR023465">
    <property type="entry name" value="Riboflavin_kinase_dom_sf"/>
</dbReference>
<feature type="domain" description="Riboflavin kinase" evidence="8">
    <location>
        <begin position="1"/>
        <end position="123"/>
    </location>
</feature>
<dbReference type="Proteomes" id="UP000177396">
    <property type="component" value="Unassembled WGS sequence"/>
</dbReference>
<dbReference type="EMBL" id="MFJB01000052">
    <property type="protein sequence ID" value="OGF99755.1"/>
    <property type="molecule type" value="Genomic_DNA"/>
</dbReference>
<dbReference type="Gene3D" id="2.40.30.30">
    <property type="entry name" value="Riboflavin kinase-like"/>
    <property type="match status" value="1"/>
</dbReference>
<dbReference type="GO" id="GO:0009231">
    <property type="term" value="P:riboflavin biosynthetic process"/>
    <property type="evidence" value="ECO:0007669"/>
    <property type="project" value="InterPro"/>
</dbReference>
<accession>A0A1F5YHV4</accession>
<evidence type="ECO:0000313" key="9">
    <source>
        <dbReference type="EMBL" id="OGF99755.1"/>
    </source>
</evidence>
<evidence type="ECO:0000256" key="5">
    <source>
        <dbReference type="ARBA" id="ARBA00022741"/>
    </source>
</evidence>
<keyword evidence="4" id="KW-0808">Transferase</keyword>
<dbReference type="InterPro" id="IPR015865">
    <property type="entry name" value="Riboflavin_kinase_bac/euk"/>
</dbReference>
<evidence type="ECO:0000259" key="8">
    <source>
        <dbReference type="SMART" id="SM00904"/>
    </source>
</evidence>
<evidence type="ECO:0000313" key="10">
    <source>
        <dbReference type="Proteomes" id="UP000177396"/>
    </source>
</evidence>
<dbReference type="GO" id="GO:0008531">
    <property type="term" value="F:riboflavin kinase activity"/>
    <property type="evidence" value="ECO:0007669"/>
    <property type="project" value="UniProtKB-EC"/>
</dbReference>
<comment type="caution">
    <text evidence="9">The sequence shown here is derived from an EMBL/GenBank/DDBJ whole genome shotgun (WGS) entry which is preliminary data.</text>
</comment>
<keyword evidence="6" id="KW-0067">ATP-binding</keyword>
<evidence type="ECO:0000256" key="6">
    <source>
        <dbReference type="ARBA" id="ARBA00022840"/>
    </source>
</evidence>
<evidence type="ECO:0000256" key="4">
    <source>
        <dbReference type="ARBA" id="ARBA00022679"/>
    </source>
</evidence>